<dbReference type="Proteomes" id="UP000620550">
    <property type="component" value="Unassembled WGS sequence"/>
</dbReference>
<reference evidence="2" key="1">
    <citation type="journal article" date="2019" name="Int. J. Syst. Evol. Microbiol.">
        <title>The Global Catalogue of Microorganisms (GCM) 10K type strain sequencing project: providing services to taxonomists for standard genome sequencing and annotation.</title>
        <authorList>
            <consortium name="The Broad Institute Genomics Platform"/>
            <consortium name="The Broad Institute Genome Sequencing Center for Infectious Disease"/>
            <person name="Wu L."/>
            <person name="Ma J."/>
        </authorList>
    </citation>
    <scope>NUCLEOTIDE SEQUENCE [LARGE SCALE GENOMIC DNA]</scope>
    <source>
        <strain evidence="2">CGMCC 1.12966</strain>
    </source>
</reference>
<evidence type="ECO:0000313" key="1">
    <source>
        <dbReference type="EMBL" id="GHE29784.1"/>
    </source>
</evidence>
<keyword evidence="2" id="KW-1185">Reference proteome</keyword>
<sequence>MHNNMELKILRQKAKNWAVSGFGLCLGVGLLFSACRAGKRYHDSKGFEIIHHAQDKSVKNVPLLVHGKVTISETGKKAAFATLRFESKKGEIYKTTADKGGFYSMIFDEDYFEGNVDVEVRGGAFMAEDVFFGYSSATEFNVRLFNYDQPGNFVILNKSDIIFIRERMAKEDSLKMELKK</sequence>
<comment type="caution">
    <text evidence="1">The sequence shown here is derived from an EMBL/GenBank/DDBJ whole genome shotgun (WGS) entry which is preliminary data.</text>
</comment>
<protein>
    <recommendedName>
        <fullName evidence="3">Carboxypeptidase regulatory-like domain-containing protein</fullName>
    </recommendedName>
</protein>
<organism evidence="1 2">
    <name type="scientific">Sphingobacterium griseoflavum</name>
    <dbReference type="NCBI Taxonomy" id="1474952"/>
    <lineage>
        <taxon>Bacteria</taxon>
        <taxon>Pseudomonadati</taxon>
        <taxon>Bacteroidota</taxon>
        <taxon>Sphingobacteriia</taxon>
        <taxon>Sphingobacteriales</taxon>
        <taxon>Sphingobacteriaceae</taxon>
        <taxon>Sphingobacterium</taxon>
    </lineage>
</organism>
<proteinExistence type="predicted"/>
<gene>
    <name evidence="1" type="ORF">GCM10017764_11000</name>
</gene>
<evidence type="ECO:0000313" key="2">
    <source>
        <dbReference type="Proteomes" id="UP000620550"/>
    </source>
</evidence>
<name>A0ABQ3HXC5_9SPHI</name>
<dbReference type="EMBL" id="BNAF01000003">
    <property type="protein sequence ID" value="GHE29784.1"/>
    <property type="molecule type" value="Genomic_DNA"/>
</dbReference>
<accession>A0ABQ3HXC5</accession>
<evidence type="ECO:0008006" key="3">
    <source>
        <dbReference type="Google" id="ProtNLM"/>
    </source>
</evidence>